<evidence type="ECO:0000259" key="4">
    <source>
        <dbReference type="PROSITE" id="PS51471"/>
    </source>
</evidence>
<accession>A0ABP7BFZ9</accession>
<reference evidence="6" key="1">
    <citation type="journal article" date="2019" name="Int. J. Syst. Evol. Microbiol.">
        <title>The Global Catalogue of Microorganisms (GCM) 10K type strain sequencing project: providing services to taxonomists for standard genome sequencing and annotation.</title>
        <authorList>
            <consortium name="The Broad Institute Genomics Platform"/>
            <consortium name="The Broad Institute Genome Sequencing Center for Infectious Disease"/>
            <person name="Wu L."/>
            <person name="Ma J."/>
        </authorList>
    </citation>
    <scope>NUCLEOTIDE SEQUENCE [LARGE SCALE GENOMIC DNA]</scope>
    <source>
        <strain evidence="6">JCM 16904</strain>
    </source>
</reference>
<gene>
    <name evidence="5" type="ORF">GCM10022224_023770</name>
</gene>
<keyword evidence="3" id="KW-0479">Metal-binding</keyword>
<dbReference type="InterPro" id="IPR050231">
    <property type="entry name" value="Iron_ascorbate_oxido_reductase"/>
</dbReference>
<keyword evidence="3" id="KW-0560">Oxidoreductase</keyword>
<dbReference type="Pfam" id="PF14226">
    <property type="entry name" value="DIOX_N"/>
    <property type="match status" value="1"/>
</dbReference>
<dbReference type="EMBL" id="BAAAZP010000041">
    <property type="protein sequence ID" value="GAA3659597.1"/>
    <property type="molecule type" value="Genomic_DNA"/>
</dbReference>
<evidence type="ECO:0000256" key="1">
    <source>
        <dbReference type="ARBA" id="ARBA00004792"/>
    </source>
</evidence>
<dbReference type="InterPro" id="IPR044861">
    <property type="entry name" value="IPNS-like_FE2OG_OXY"/>
</dbReference>
<comment type="pathway">
    <text evidence="1">Antibiotic biosynthesis.</text>
</comment>
<keyword evidence="2" id="KW-0045">Antibiotic biosynthesis</keyword>
<sequence length="328" mass="36070">MSRDVPVLDLTEWRTSGPARRSEIAAALDTALRETGLFLLRGHDVPPELTERMRTQGRVFFALPTEVKRQYAVSRPYDNGWRGLGALDVGAVNGQAGAPDLHEAYHVGPSHRTGDPSYDATYYPHNKWPAEQPGLQGTALRYTGHMTRVAHEVLGVLAAVLGLPADFFTARSQRATWTQNVNWYPSLRAVGGVVEGQMRVGPHTDFGTLSLLDRQQGVGGLEVWNEADGWFEPPFEPGTLVVNLGDLMRLWTDGRWRSLRHRVLAPSDKAPDEELVSLVYFFETDPDLEVVPLAAPAGGGRGMSPVIAGESILEKVRGSLTLEENSIR</sequence>
<organism evidence="5 6">
    <name type="scientific">Nonomuraea antimicrobica</name>
    <dbReference type="NCBI Taxonomy" id="561173"/>
    <lineage>
        <taxon>Bacteria</taxon>
        <taxon>Bacillati</taxon>
        <taxon>Actinomycetota</taxon>
        <taxon>Actinomycetes</taxon>
        <taxon>Streptosporangiales</taxon>
        <taxon>Streptosporangiaceae</taxon>
        <taxon>Nonomuraea</taxon>
    </lineage>
</organism>
<keyword evidence="3" id="KW-0408">Iron</keyword>
<dbReference type="SUPFAM" id="SSF51197">
    <property type="entry name" value="Clavaminate synthase-like"/>
    <property type="match status" value="1"/>
</dbReference>
<dbReference type="Pfam" id="PF03171">
    <property type="entry name" value="2OG-FeII_Oxy"/>
    <property type="match status" value="1"/>
</dbReference>
<dbReference type="InterPro" id="IPR005123">
    <property type="entry name" value="Oxoglu/Fe-dep_dioxygenase_dom"/>
</dbReference>
<comment type="caution">
    <text evidence="5">The sequence shown here is derived from an EMBL/GenBank/DDBJ whole genome shotgun (WGS) entry which is preliminary data.</text>
</comment>
<evidence type="ECO:0000313" key="5">
    <source>
        <dbReference type="EMBL" id="GAA3659597.1"/>
    </source>
</evidence>
<dbReference type="RefSeq" id="WP_344876054.1">
    <property type="nucleotide sequence ID" value="NZ_BAAAZP010000041.1"/>
</dbReference>
<dbReference type="Gene3D" id="2.60.120.330">
    <property type="entry name" value="B-lactam Antibiotic, Isopenicillin N Synthase, Chain"/>
    <property type="match status" value="1"/>
</dbReference>
<protein>
    <submittedName>
        <fullName evidence="5">2-oxoglutarate and iron-dependent oxygenase domain-containing protein</fullName>
    </submittedName>
</protein>
<name>A0ABP7BFZ9_9ACTN</name>
<feature type="domain" description="Fe2OG dioxygenase" evidence="4">
    <location>
        <begin position="174"/>
        <end position="284"/>
    </location>
</feature>
<dbReference type="PROSITE" id="PS51471">
    <property type="entry name" value="FE2OG_OXY"/>
    <property type="match status" value="1"/>
</dbReference>
<evidence type="ECO:0000313" key="6">
    <source>
        <dbReference type="Proteomes" id="UP001500902"/>
    </source>
</evidence>
<proteinExistence type="inferred from homology"/>
<evidence type="ECO:0000256" key="2">
    <source>
        <dbReference type="ARBA" id="ARBA00023194"/>
    </source>
</evidence>
<dbReference type="PANTHER" id="PTHR47990">
    <property type="entry name" value="2-OXOGLUTARATE (2OG) AND FE(II)-DEPENDENT OXYGENASE SUPERFAMILY PROTEIN-RELATED"/>
    <property type="match status" value="1"/>
</dbReference>
<dbReference type="Proteomes" id="UP001500902">
    <property type="component" value="Unassembled WGS sequence"/>
</dbReference>
<dbReference type="InterPro" id="IPR027443">
    <property type="entry name" value="IPNS-like_sf"/>
</dbReference>
<evidence type="ECO:0000256" key="3">
    <source>
        <dbReference type="RuleBase" id="RU003682"/>
    </source>
</evidence>
<keyword evidence="6" id="KW-1185">Reference proteome</keyword>
<comment type="similarity">
    <text evidence="3">Belongs to the iron/ascorbate-dependent oxidoreductase family.</text>
</comment>
<dbReference type="InterPro" id="IPR026992">
    <property type="entry name" value="DIOX_N"/>
</dbReference>